<accession>A0A1G9U7G3</accession>
<evidence type="ECO:0000313" key="3">
    <source>
        <dbReference type="Proteomes" id="UP000183200"/>
    </source>
</evidence>
<evidence type="ECO:0000256" key="1">
    <source>
        <dbReference type="SAM" id="SignalP"/>
    </source>
</evidence>
<evidence type="ECO:0000313" key="2">
    <source>
        <dbReference type="EMBL" id="SDM55880.1"/>
    </source>
</evidence>
<dbReference type="EMBL" id="FNGY01000004">
    <property type="protein sequence ID" value="SDM55880.1"/>
    <property type="molecule type" value="Genomic_DNA"/>
</dbReference>
<protein>
    <submittedName>
        <fullName evidence="2">Iron complex outermembrane recepter protein</fullName>
    </submittedName>
</protein>
<dbReference type="Proteomes" id="UP000183200">
    <property type="component" value="Unassembled WGS sequence"/>
</dbReference>
<gene>
    <name evidence="2" type="ORF">SAMN05421820_10487</name>
</gene>
<keyword evidence="3" id="KW-1185">Reference proteome</keyword>
<feature type="chain" id="PRO_5010168854" evidence="1">
    <location>
        <begin position="23"/>
        <end position="92"/>
    </location>
</feature>
<reference evidence="3" key="1">
    <citation type="submission" date="2016-10" db="EMBL/GenBank/DDBJ databases">
        <authorList>
            <person name="Varghese N."/>
            <person name="Submissions S."/>
        </authorList>
    </citation>
    <scope>NUCLEOTIDE SEQUENCE [LARGE SCALE GENOMIC DNA]</scope>
    <source>
        <strain evidence="3">DSM 19110</strain>
    </source>
</reference>
<name>A0A1G9U7G3_9SPHI</name>
<proteinExistence type="predicted"/>
<sequence length="92" mass="10050">MDIYFKSVPVVFLLLSGSLAVAQTKQDSVMKELALKEVQIHTSRKSKHPRTAFYQSSMLSGIDDILAKVEGLSLIKRGPLGMEPVLRGFSGG</sequence>
<keyword evidence="1" id="KW-0732">Signal</keyword>
<feature type="signal peptide" evidence="1">
    <location>
        <begin position="1"/>
        <end position="22"/>
    </location>
</feature>
<dbReference type="AlphaFoldDB" id="A0A1G9U7G3"/>
<organism evidence="2 3">
    <name type="scientific">Pedobacter steynii</name>
    <dbReference type="NCBI Taxonomy" id="430522"/>
    <lineage>
        <taxon>Bacteria</taxon>
        <taxon>Pseudomonadati</taxon>
        <taxon>Bacteroidota</taxon>
        <taxon>Sphingobacteriia</taxon>
        <taxon>Sphingobacteriales</taxon>
        <taxon>Sphingobacteriaceae</taxon>
        <taxon>Pedobacter</taxon>
    </lineage>
</organism>
<dbReference type="RefSeq" id="WP_074607176.1">
    <property type="nucleotide sequence ID" value="NZ_FNGY01000004.1"/>
</dbReference>